<evidence type="ECO:0000313" key="4">
    <source>
        <dbReference type="EMBL" id="OWF41973.1"/>
    </source>
</evidence>
<keyword evidence="3" id="KW-0732">Signal</keyword>
<proteinExistence type="predicted"/>
<dbReference type="AlphaFoldDB" id="A0A210PZQ2"/>
<dbReference type="STRING" id="6573.A0A210PZQ2"/>
<keyword evidence="2" id="KW-0472">Membrane</keyword>
<dbReference type="OrthoDB" id="382013at2759"/>
<reference evidence="4 5" key="1">
    <citation type="journal article" date="2017" name="Nat. Ecol. Evol.">
        <title>Scallop genome provides insights into evolution of bilaterian karyotype and development.</title>
        <authorList>
            <person name="Wang S."/>
            <person name="Zhang J."/>
            <person name="Jiao W."/>
            <person name="Li J."/>
            <person name="Xun X."/>
            <person name="Sun Y."/>
            <person name="Guo X."/>
            <person name="Huan P."/>
            <person name="Dong B."/>
            <person name="Zhang L."/>
            <person name="Hu X."/>
            <person name="Sun X."/>
            <person name="Wang J."/>
            <person name="Zhao C."/>
            <person name="Wang Y."/>
            <person name="Wang D."/>
            <person name="Huang X."/>
            <person name="Wang R."/>
            <person name="Lv J."/>
            <person name="Li Y."/>
            <person name="Zhang Z."/>
            <person name="Liu B."/>
            <person name="Lu W."/>
            <person name="Hui Y."/>
            <person name="Liang J."/>
            <person name="Zhou Z."/>
            <person name="Hou R."/>
            <person name="Li X."/>
            <person name="Liu Y."/>
            <person name="Li H."/>
            <person name="Ning X."/>
            <person name="Lin Y."/>
            <person name="Zhao L."/>
            <person name="Xing Q."/>
            <person name="Dou J."/>
            <person name="Li Y."/>
            <person name="Mao J."/>
            <person name="Guo H."/>
            <person name="Dou H."/>
            <person name="Li T."/>
            <person name="Mu C."/>
            <person name="Jiang W."/>
            <person name="Fu Q."/>
            <person name="Fu X."/>
            <person name="Miao Y."/>
            <person name="Liu J."/>
            <person name="Yu Q."/>
            <person name="Li R."/>
            <person name="Liao H."/>
            <person name="Li X."/>
            <person name="Kong Y."/>
            <person name="Jiang Z."/>
            <person name="Chourrout D."/>
            <person name="Li R."/>
            <person name="Bao Z."/>
        </authorList>
    </citation>
    <scope>NUCLEOTIDE SEQUENCE [LARGE SCALE GENOMIC DNA]</scope>
    <source>
        <strain evidence="4 5">PY_sf001</strain>
    </source>
</reference>
<name>A0A210PZQ2_MIZYE</name>
<feature type="region of interest" description="Disordered" evidence="1">
    <location>
        <begin position="891"/>
        <end position="919"/>
    </location>
</feature>
<sequence>MGSLTTLSIYLGLTAITNAAVSSGFREHVPGITSSEICHNHTVLKDQWREIGSERGDNCDSNIHEGWYRLMTTDGHSASLPTACIKNHVCGLGVALWLDLQGEDLPQPGDTVRGFVCGAYPVLSVWQCCVVRETAFVYNCGDYFLYWLRPTDRCSVGFCGEGPRSDISPYTVKTGEPAADSSDRFRRRLRHQRHGGPASNEHPVLDGRSIRDVSTPDDLPCPEGQIRCPNRVCVESLPLCRPEEASVSPPTTEYVTRAPITFYFSVLRDRTRAPVSITSWQPSAYAQTNAEGNTMARPNSASLSNEEGTKRLFLVGETTPSIATQTPATTVKSTIQKDLSTFLSYAFRDGSSSLLDLSGDGGRGLPTPFAGTSDSDHSSTPTSYSGTQNSRFNTDYHTNQPSTLAPSTDSASKSIATSTSHTMFDTTYLSTPVTDRSDSTTGTHSHIRLDLSSELPSKTIDETGRHHVSLPIGSCSACLQPSVTSFPLMSETIITDSLSSSTLDLATPDNISTHVIRKEQMSSIISTTSSSTVIPHNTAGSLRLQPTASTTVPDSPSSTVLHQHSSTSLHASSHNTFQLSSTSTVSHAYYLTASQLALSSASHLFSSSSASKHVFSSSSSQQLTISSVSPRTTRPDISPSATLAVIPSKMTIVTSSLSPSVTKDRCTQCIEVVFKLRAAIANKQAEREFHVSIQTAFSRMLTQFHERRFYRDVRNTTYQGNRTVFLPTDIYIRNTTSSGNITVLLLEAKNPSGDFVRDDYLAFLLQKSEVRRALEQDLIAYGATLDEFSVPASPNEIPVPGAEGGVTSIFSQHFGLFLTVIIMSSFVAFVGVIAMVYLRKKARTGMWYCPSGTRYAKQLERTLLTKTTNWRVGQVTSPIPDVDILRGEGLMTETTSEEDDSRRASYTGERTSRGDSCPEVDTWVVPLGEAMDDRPSNKEYDTRL</sequence>
<dbReference type="EMBL" id="NEDP02005326">
    <property type="protein sequence ID" value="OWF41973.1"/>
    <property type="molecule type" value="Genomic_DNA"/>
</dbReference>
<feature type="chain" id="PRO_5013210742" evidence="3">
    <location>
        <begin position="20"/>
        <end position="944"/>
    </location>
</feature>
<evidence type="ECO:0000313" key="5">
    <source>
        <dbReference type="Proteomes" id="UP000242188"/>
    </source>
</evidence>
<feature type="region of interest" description="Disordered" evidence="1">
    <location>
        <begin position="170"/>
        <end position="215"/>
    </location>
</feature>
<keyword evidence="2" id="KW-1133">Transmembrane helix</keyword>
<keyword evidence="5" id="KW-1185">Reference proteome</keyword>
<feature type="compositionally biased region" description="Polar residues" evidence="1">
    <location>
        <begin position="386"/>
        <end position="416"/>
    </location>
</feature>
<organism evidence="4 5">
    <name type="scientific">Mizuhopecten yessoensis</name>
    <name type="common">Japanese scallop</name>
    <name type="synonym">Patinopecten yessoensis</name>
    <dbReference type="NCBI Taxonomy" id="6573"/>
    <lineage>
        <taxon>Eukaryota</taxon>
        <taxon>Metazoa</taxon>
        <taxon>Spiralia</taxon>
        <taxon>Lophotrochozoa</taxon>
        <taxon>Mollusca</taxon>
        <taxon>Bivalvia</taxon>
        <taxon>Autobranchia</taxon>
        <taxon>Pteriomorphia</taxon>
        <taxon>Pectinida</taxon>
        <taxon>Pectinoidea</taxon>
        <taxon>Pectinidae</taxon>
        <taxon>Mizuhopecten</taxon>
    </lineage>
</organism>
<evidence type="ECO:0000256" key="3">
    <source>
        <dbReference type="SAM" id="SignalP"/>
    </source>
</evidence>
<feature type="signal peptide" evidence="3">
    <location>
        <begin position="1"/>
        <end position="19"/>
    </location>
</feature>
<accession>A0A210PZQ2</accession>
<protein>
    <submittedName>
        <fullName evidence="4">von Willebrand factor D and EGF domain-containing protein</fullName>
    </submittedName>
</protein>
<gene>
    <name evidence="4" type="ORF">KP79_PYT11009</name>
</gene>
<feature type="region of interest" description="Disordered" evidence="1">
    <location>
        <begin position="365"/>
        <end position="416"/>
    </location>
</feature>
<keyword evidence="2" id="KW-0812">Transmembrane</keyword>
<evidence type="ECO:0000256" key="2">
    <source>
        <dbReference type="SAM" id="Phobius"/>
    </source>
</evidence>
<evidence type="ECO:0000256" key="1">
    <source>
        <dbReference type="SAM" id="MobiDB-lite"/>
    </source>
</evidence>
<feature type="transmembrane region" description="Helical" evidence="2">
    <location>
        <begin position="814"/>
        <end position="838"/>
    </location>
</feature>
<feature type="compositionally biased region" description="Basic residues" evidence="1">
    <location>
        <begin position="185"/>
        <end position="194"/>
    </location>
</feature>
<comment type="caution">
    <text evidence="4">The sequence shown here is derived from an EMBL/GenBank/DDBJ whole genome shotgun (WGS) entry which is preliminary data.</text>
</comment>
<dbReference type="Proteomes" id="UP000242188">
    <property type="component" value="Unassembled WGS sequence"/>
</dbReference>